<evidence type="ECO:0000313" key="7">
    <source>
        <dbReference type="EMBL" id="MCB8874446.1"/>
    </source>
</evidence>
<dbReference type="GO" id="GO:0016887">
    <property type="term" value="F:ATP hydrolysis activity"/>
    <property type="evidence" value="ECO:0007669"/>
    <property type="project" value="InterPro"/>
</dbReference>
<keyword evidence="8" id="KW-1185">Reference proteome</keyword>
<keyword evidence="4" id="KW-1278">Translocase</keyword>
<dbReference type="PANTHER" id="PTHR42794:SF1">
    <property type="entry name" value="HEMIN IMPORT ATP-BINDING PROTEIN HMUV"/>
    <property type="match status" value="1"/>
</dbReference>
<dbReference type="CDD" id="cd03214">
    <property type="entry name" value="ABC_Iron-Siderophores_B12_Hemin"/>
    <property type="match status" value="1"/>
</dbReference>
<sequence length="255" mass="26483">MELRIDTLACGYRRRPVIRNLTVAPLAQGKVVALLGPNAAGKSTLLKGLAGLLPATGSARLGETDLIGLAPRARAKLLGFMPQVIPDGVELTVFESLIASLQAIGAVNGAQAADRAAAALSRIDILPLAMRKLSDLSGGQKQLVSFAQAIAGNPALLCLDEPTSALDPRHQLSVMARARQLAAEGALVIIVLHDLALAARWADEILVLKDGALYAQGAPAAVIDSRMLAEVYSVDGHAERNAAGHLTVHLNGAVL</sequence>
<keyword evidence="3 7" id="KW-0067">ATP-binding</keyword>
<proteinExistence type="predicted"/>
<evidence type="ECO:0000256" key="5">
    <source>
        <dbReference type="ARBA" id="ARBA00037066"/>
    </source>
</evidence>
<organism evidence="7 8">
    <name type="scientific">Acidisoma silvae</name>
    <dbReference type="NCBI Taxonomy" id="2802396"/>
    <lineage>
        <taxon>Bacteria</taxon>
        <taxon>Pseudomonadati</taxon>
        <taxon>Pseudomonadota</taxon>
        <taxon>Alphaproteobacteria</taxon>
        <taxon>Acetobacterales</taxon>
        <taxon>Acidocellaceae</taxon>
        <taxon>Acidisoma</taxon>
    </lineage>
</organism>
<evidence type="ECO:0000256" key="1">
    <source>
        <dbReference type="ARBA" id="ARBA00022448"/>
    </source>
</evidence>
<keyword evidence="1" id="KW-0813">Transport</keyword>
<gene>
    <name evidence="7" type="ORF">ASILVAE211_04555</name>
</gene>
<name>A0A963YPM8_9PROT</name>
<evidence type="ECO:0000256" key="3">
    <source>
        <dbReference type="ARBA" id="ARBA00022840"/>
    </source>
</evidence>
<accession>A0A963YPM8</accession>
<dbReference type="GO" id="GO:0005524">
    <property type="term" value="F:ATP binding"/>
    <property type="evidence" value="ECO:0007669"/>
    <property type="project" value="UniProtKB-KW"/>
</dbReference>
<dbReference type="InterPro" id="IPR017871">
    <property type="entry name" value="ABC_transporter-like_CS"/>
</dbReference>
<dbReference type="EMBL" id="JAESVB010000001">
    <property type="protein sequence ID" value="MCB8874446.1"/>
    <property type="molecule type" value="Genomic_DNA"/>
</dbReference>
<dbReference type="SMART" id="SM00382">
    <property type="entry name" value="AAA"/>
    <property type="match status" value="1"/>
</dbReference>
<reference evidence="7" key="2">
    <citation type="submission" date="2021-01" db="EMBL/GenBank/DDBJ databases">
        <authorList>
            <person name="Mieszkin S."/>
            <person name="Pouder E."/>
            <person name="Alain K."/>
        </authorList>
    </citation>
    <scope>NUCLEOTIDE SEQUENCE</scope>
    <source>
        <strain evidence="7">HW T2.11</strain>
    </source>
</reference>
<dbReference type="RefSeq" id="WP_227320079.1">
    <property type="nucleotide sequence ID" value="NZ_JAESVB010000001.1"/>
</dbReference>
<comment type="function">
    <text evidence="5">Part of the ABC transporter complex HmuTUV involved in hemin import. Responsible for energy coupling to the transport system.</text>
</comment>
<evidence type="ECO:0000256" key="4">
    <source>
        <dbReference type="ARBA" id="ARBA00022967"/>
    </source>
</evidence>
<dbReference type="InterPro" id="IPR027417">
    <property type="entry name" value="P-loop_NTPase"/>
</dbReference>
<evidence type="ECO:0000256" key="2">
    <source>
        <dbReference type="ARBA" id="ARBA00022741"/>
    </source>
</evidence>
<dbReference type="Gene3D" id="3.40.50.300">
    <property type="entry name" value="P-loop containing nucleotide triphosphate hydrolases"/>
    <property type="match status" value="1"/>
</dbReference>
<dbReference type="Pfam" id="PF00005">
    <property type="entry name" value="ABC_tran"/>
    <property type="match status" value="1"/>
</dbReference>
<dbReference type="InterPro" id="IPR003593">
    <property type="entry name" value="AAA+_ATPase"/>
</dbReference>
<dbReference type="PANTHER" id="PTHR42794">
    <property type="entry name" value="HEMIN IMPORT ATP-BINDING PROTEIN HMUV"/>
    <property type="match status" value="1"/>
</dbReference>
<dbReference type="PROSITE" id="PS00211">
    <property type="entry name" value="ABC_TRANSPORTER_1"/>
    <property type="match status" value="1"/>
</dbReference>
<dbReference type="SUPFAM" id="SSF52540">
    <property type="entry name" value="P-loop containing nucleoside triphosphate hydrolases"/>
    <property type="match status" value="1"/>
</dbReference>
<protein>
    <submittedName>
        <fullName evidence="7">ABC transporter ATP-binding protein</fullName>
    </submittedName>
</protein>
<reference evidence="7" key="1">
    <citation type="journal article" date="2021" name="Microorganisms">
        <title>Acidisoma silvae sp. nov. and Acidisomacellulosilytica sp. nov., Two Acidophilic Bacteria Isolated from Decaying Wood, Hydrolyzing Cellulose and Producing Poly-3-hydroxybutyrate.</title>
        <authorList>
            <person name="Mieszkin S."/>
            <person name="Pouder E."/>
            <person name="Uroz S."/>
            <person name="Simon-Colin C."/>
            <person name="Alain K."/>
        </authorList>
    </citation>
    <scope>NUCLEOTIDE SEQUENCE</scope>
    <source>
        <strain evidence="7">HW T2.11</strain>
    </source>
</reference>
<dbReference type="AlphaFoldDB" id="A0A963YPM8"/>
<comment type="caution">
    <text evidence="7">The sequence shown here is derived from an EMBL/GenBank/DDBJ whole genome shotgun (WGS) entry which is preliminary data.</text>
</comment>
<dbReference type="Proteomes" id="UP000708298">
    <property type="component" value="Unassembled WGS sequence"/>
</dbReference>
<dbReference type="InterPro" id="IPR003439">
    <property type="entry name" value="ABC_transporter-like_ATP-bd"/>
</dbReference>
<evidence type="ECO:0000313" key="8">
    <source>
        <dbReference type="Proteomes" id="UP000708298"/>
    </source>
</evidence>
<keyword evidence="2" id="KW-0547">Nucleotide-binding</keyword>
<evidence type="ECO:0000259" key="6">
    <source>
        <dbReference type="PROSITE" id="PS50893"/>
    </source>
</evidence>
<dbReference type="PROSITE" id="PS50893">
    <property type="entry name" value="ABC_TRANSPORTER_2"/>
    <property type="match status" value="1"/>
</dbReference>
<feature type="domain" description="ABC transporter" evidence="6">
    <location>
        <begin position="3"/>
        <end position="235"/>
    </location>
</feature>